<comment type="caution">
    <text evidence="2">The sequence shown here is derived from an EMBL/GenBank/DDBJ whole genome shotgun (WGS) entry which is preliminary data.</text>
</comment>
<protein>
    <submittedName>
        <fullName evidence="2">Putative RNA-directed DNA polymerase</fullName>
    </submittedName>
</protein>
<organism evidence="2">
    <name type="scientific">Tanacetum cinerariifolium</name>
    <name type="common">Dalmatian daisy</name>
    <name type="synonym">Chrysanthemum cinerariifolium</name>
    <dbReference type="NCBI Taxonomy" id="118510"/>
    <lineage>
        <taxon>Eukaryota</taxon>
        <taxon>Viridiplantae</taxon>
        <taxon>Streptophyta</taxon>
        <taxon>Embryophyta</taxon>
        <taxon>Tracheophyta</taxon>
        <taxon>Spermatophyta</taxon>
        <taxon>Magnoliopsida</taxon>
        <taxon>eudicotyledons</taxon>
        <taxon>Gunneridae</taxon>
        <taxon>Pentapetalae</taxon>
        <taxon>asterids</taxon>
        <taxon>campanulids</taxon>
        <taxon>Asterales</taxon>
        <taxon>Asteraceae</taxon>
        <taxon>Asteroideae</taxon>
        <taxon>Anthemideae</taxon>
        <taxon>Anthemidinae</taxon>
        <taxon>Tanacetum</taxon>
    </lineage>
</organism>
<gene>
    <name evidence="2" type="ORF">Tci_227927</name>
</gene>
<dbReference type="GO" id="GO:0003964">
    <property type="term" value="F:RNA-directed DNA polymerase activity"/>
    <property type="evidence" value="ECO:0007669"/>
    <property type="project" value="UniProtKB-KW"/>
</dbReference>
<proteinExistence type="predicted"/>
<keyword evidence="2" id="KW-0548">Nucleotidyltransferase</keyword>
<dbReference type="EMBL" id="BKCJ010063571">
    <property type="protein sequence ID" value="GEW55951.1"/>
    <property type="molecule type" value="Genomic_DNA"/>
</dbReference>
<feature type="region of interest" description="Disordered" evidence="1">
    <location>
        <begin position="1"/>
        <end position="65"/>
    </location>
</feature>
<keyword evidence="2" id="KW-0695">RNA-directed DNA polymerase</keyword>
<dbReference type="PANTHER" id="PTHR11439:SF509">
    <property type="entry name" value="RNA-DIRECTED DNA POLYMERASE"/>
    <property type="match status" value="1"/>
</dbReference>
<name>A0A699H016_TANCI</name>
<feature type="compositionally biased region" description="Polar residues" evidence="1">
    <location>
        <begin position="19"/>
        <end position="32"/>
    </location>
</feature>
<sequence length="343" mass="38526">MYRIDNRTTHTRAPKLPQTVRNTNPGVSTSIGVNPKPNVSRPQHKSNQSRDKVLPNNSQVKVKKTQVEVHPRIPSVSNKMKSVTACKDSLNSRTLNVNAVCATCNKCLVDSNHFACVTKILNDMNARTKKPTVVPISTRKPKSQANKSVATHHKKKIVQVIIFIVDSRCTKHMTGNLKLLCNFVEKFLGVDHAGCINSRKSTSGGIQFLGNKLVSWMSKKQNCTSMSSVEAEYVALSASCAQVLWMRTQLQDYGFNYNKILLYCDSQSAIAISCNPVQHSRTKHIHTRYHFIKEQVENGIIELYFVRTGYQLADMFTKALPENGIIELYFVRTRGSGKRICLI</sequence>
<accession>A0A699H016</accession>
<dbReference type="AlphaFoldDB" id="A0A699H016"/>
<evidence type="ECO:0000313" key="2">
    <source>
        <dbReference type="EMBL" id="GEW55951.1"/>
    </source>
</evidence>
<reference evidence="2" key="1">
    <citation type="journal article" date="2019" name="Sci. Rep.">
        <title>Draft genome of Tanacetum cinerariifolium, the natural source of mosquito coil.</title>
        <authorList>
            <person name="Yamashiro T."/>
            <person name="Shiraishi A."/>
            <person name="Satake H."/>
            <person name="Nakayama K."/>
        </authorList>
    </citation>
    <scope>NUCLEOTIDE SEQUENCE</scope>
</reference>
<dbReference type="CDD" id="cd09272">
    <property type="entry name" value="RNase_HI_RT_Ty1"/>
    <property type="match status" value="1"/>
</dbReference>
<evidence type="ECO:0000256" key="1">
    <source>
        <dbReference type="SAM" id="MobiDB-lite"/>
    </source>
</evidence>
<keyword evidence="2" id="KW-0808">Transferase</keyword>
<dbReference type="PANTHER" id="PTHR11439">
    <property type="entry name" value="GAG-POL-RELATED RETROTRANSPOSON"/>
    <property type="match status" value="1"/>
</dbReference>